<dbReference type="CDD" id="cd11284">
    <property type="entry name" value="ADF_Twf-C_like"/>
    <property type="match status" value="1"/>
</dbReference>
<dbReference type="EMBL" id="JBGFUD010006465">
    <property type="protein sequence ID" value="MFH4981014.1"/>
    <property type="molecule type" value="Genomic_DNA"/>
</dbReference>
<dbReference type="GO" id="GO:0005938">
    <property type="term" value="C:cell cortex"/>
    <property type="evidence" value="ECO:0007669"/>
    <property type="project" value="UniProtKB-SubCell"/>
</dbReference>
<dbReference type="GO" id="GO:0005856">
    <property type="term" value="C:cytoskeleton"/>
    <property type="evidence" value="ECO:0007669"/>
    <property type="project" value="UniProtKB-SubCell"/>
</dbReference>
<evidence type="ECO:0000256" key="9">
    <source>
        <dbReference type="ARBA" id="ARBA00056419"/>
    </source>
</evidence>
<evidence type="ECO:0000256" key="4">
    <source>
        <dbReference type="ARBA" id="ARBA00022490"/>
    </source>
</evidence>
<keyword evidence="6" id="KW-0009">Actin-binding</keyword>
<evidence type="ECO:0000256" key="3">
    <source>
        <dbReference type="ARBA" id="ARBA00009557"/>
    </source>
</evidence>
<evidence type="ECO:0000256" key="10">
    <source>
        <dbReference type="ARBA" id="ARBA00069496"/>
    </source>
</evidence>
<evidence type="ECO:0000259" key="11">
    <source>
        <dbReference type="PROSITE" id="PS51263"/>
    </source>
</evidence>
<keyword evidence="4" id="KW-0963">Cytoplasm</keyword>
<organism evidence="12 13">
    <name type="scientific">Gnathostoma spinigerum</name>
    <dbReference type="NCBI Taxonomy" id="75299"/>
    <lineage>
        <taxon>Eukaryota</taxon>
        <taxon>Metazoa</taxon>
        <taxon>Ecdysozoa</taxon>
        <taxon>Nematoda</taxon>
        <taxon>Chromadorea</taxon>
        <taxon>Rhabditida</taxon>
        <taxon>Spirurina</taxon>
        <taxon>Gnathostomatomorpha</taxon>
        <taxon>Gnathostomatoidea</taxon>
        <taxon>Gnathostomatidae</taxon>
        <taxon>Gnathostoma</taxon>
    </lineage>
</organism>
<comment type="function">
    <text evidence="9">Actin-binding protein involved in motile and morphological processes. Inhibits actin polymerization, likely by sequestering G-actin.</text>
</comment>
<dbReference type="Gene3D" id="3.40.20.10">
    <property type="entry name" value="Severin"/>
    <property type="match status" value="2"/>
</dbReference>
<feature type="domain" description="ADF-H" evidence="11">
    <location>
        <begin position="4"/>
        <end position="135"/>
    </location>
</feature>
<evidence type="ECO:0000313" key="12">
    <source>
        <dbReference type="EMBL" id="MFH4981014.1"/>
    </source>
</evidence>
<dbReference type="InterPro" id="IPR029006">
    <property type="entry name" value="ADF-H/Gelsolin-like_dom_sf"/>
</dbReference>
<name>A0ABD6EM29_9BILA</name>
<sequence length="334" mass="38157">MACQSGIRGDDRLQKVLSGCKDSSLRLAKIVIKDEKLTANFEDKGSTDWEADWCRTVLNCIDAFEPCFLLFRLDSSTSWVLISFADDRAPVREKMLLASTRATFKAEFGQCNIRYEYHATNKNDLTLQAFKRWMNSRDDPAPLSELEKELGSAYEKQKYNLPLPTAAQSVKGVDFPVDQGAMEVLRDFAEGKINYVQLSVDTLNEAIKLEMFKENIDVEQLQEIVPYGKPRYHFYRFSHEFDGKPYNSIVFIYSLPTSGCTIKERMLYSSCKSPFLQTVTTSANFTPDKKIEMDSREKITRQSLIECIHPILQDGVKGFAKPPGPTRRNGRHTH</sequence>
<dbReference type="PROSITE" id="PS51263">
    <property type="entry name" value="ADF_H"/>
    <property type="match status" value="2"/>
</dbReference>
<dbReference type="InterPro" id="IPR002108">
    <property type="entry name" value="ADF-H"/>
</dbReference>
<evidence type="ECO:0000313" key="13">
    <source>
        <dbReference type="Proteomes" id="UP001608902"/>
    </source>
</evidence>
<dbReference type="AlphaFoldDB" id="A0ABD6EM29"/>
<evidence type="ECO:0000256" key="2">
    <source>
        <dbReference type="ARBA" id="ARBA00004544"/>
    </source>
</evidence>
<dbReference type="PANTHER" id="PTHR13759:SF1">
    <property type="entry name" value="TWINFILIN"/>
    <property type="match status" value="1"/>
</dbReference>
<feature type="domain" description="ADF-H" evidence="11">
    <location>
        <begin position="170"/>
        <end position="309"/>
    </location>
</feature>
<evidence type="ECO:0000256" key="7">
    <source>
        <dbReference type="ARBA" id="ARBA00023212"/>
    </source>
</evidence>
<dbReference type="InterPro" id="IPR028458">
    <property type="entry name" value="Twinfilin"/>
</dbReference>
<proteinExistence type="inferred from homology"/>
<dbReference type="FunFam" id="3.40.20.10:FF:000042">
    <property type="entry name" value="Actin depolymerizing protein"/>
    <property type="match status" value="1"/>
</dbReference>
<dbReference type="Proteomes" id="UP001608902">
    <property type="component" value="Unassembled WGS sequence"/>
</dbReference>
<evidence type="ECO:0000256" key="5">
    <source>
        <dbReference type="ARBA" id="ARBA00022737"/>
    </source>
</evidence>
<evidence type="ECO:0000256" key="8">
    <source>
        <dbReference type="ARBA" id="ARBA00038532"/>
    </source>
</evidence>
<dbReference type="PANTHER" id="PTHR13759">
    <property type="entry name" value="TWINFILIN"/>
    <property type="match status" value="1"/>
</dbReference>
<dbReference type="Pfam" id="PF00241">
    <property type="entry name" value="Cofilin_ADF"/>
    <property type="match status" value="2"/>
</dbReference>
<dbReference type="FunFam" id="3.40.20.10:FF:000007">
    <property type="entry name" value="Twinfilin-1 isoform 1"/>
    <property type="match status" value="1"/>
</dbReference>
<reference evidence="12 13" key="1">
    <citation type="submission" date="2024-08" db="EMBL/GenBank/DDBJ databases">
        <title>Gnathostoma spinigerum genome.</title>
        <authorList>
            <person name="Gonzalez-Bertolin B."/>
            <person name="Monzon S."/>
            <person name="Zaballos A."/>
            <person name="Jimenez P."/>
            <person name="Dekumyoy P."/>
            <person name="Varona S."/>
            <person name="Cuesta I."/>
            <person name="Sumanam S."/>
            <person name="Adisakwattana P."/>
            <person name="Gasser R.B."/>
            <person name="Hernandez-Gonzalez A."/>
            <person name="Young N.D."/>
            <person name="Perteguer M.J."/>
        </authorList>
    </citation>
    <scope>NUCLEOTIDE SEQUENCE [LARGE SCALE GENOMIC DNA]</scope>
    <source>
        <strain evidence="12">AL3</strain>
        <tissue evidence="12">Liver</tissue>
    </source>
</reference>
<dbReference type="CDD" id="cd11285">
    <property type="entry name" value="ADF_Twf-N_like"/>
    <property type="match status" value="1"/>
</dbReference>
<protein>
    <recommendedName>
        <fullName evidence="10">Twinfilin</fullName>
    </recommendedName>
</protein>
<keyword evidence="7" id="KW-0206">Cytoskeleton</keyword>
<dbReference type="SUPFAM" id="SSF55753">
    <property type="entry name" value="Actin depolymerizing proteins"/>
    <property type="match status" value="2"/>
</dbReference>
<comment type="similarity">
    <text evidence="3">Belongs to the actin-binding proteins ADF family. Twinfilin subfamily.</text>
</comment>
<keyword evidence="13" id="KW-1185">Reference proteome</keyword>
<dbReference type="GO" id="GO:0003779">
    <property type="term" value="F:actin binding"/>
    <property type="evidence" value="ECO:0007669"/>
    <property type="project" value="UniProtKB-KW"/>
</dbReference>
<accession>A0ABD6EM29</accession>
<keyword evidence="5" id="KW-0677">Repeat</keyword>
<comment type="caution">
    <text evidence="12">The sequence shown here is derived from an EMBL/GenBank/DDBJ whole genome shotgun (WGS) entry which is preliminary data.</text>
</comment>
<comment type="subunit">
    <text evidence="8">Interacts with G-actin; ADP-actin form.</text>
</comment>
<evidence type="ECO:0000256" key="6">
    <source>
        <dbReference type="ARBA" id="ARBA00023203"/>
    </source>
</evidence>
<evidence type="ECO:0000256" key="1">
    <source>
        <dbReference type="ARBA" id="ARBA00004245"/>
    </source>
</evidence>
<gene>
    <name evidence="12" type="ORF">AB6A40_007723</name>
</gene>
<comment type="subcellular location">
    <subcellularLocation>
        <location evidence="2">Cytoplasm</location>
        <location evidence="2">Cell cortex</location>
    </subcellularLocation>
    <subcellularLocation>
        <location evidence="1">Cytoplasm</location>
        <location evidence="1">Cytoskeleton</location>
    </subcellularLocation>
</comment>
<dbReference type="SMART" id="SM00102">
    <property type="entry name" value="ADF"/>
    <property type="match status" value="2"/>
</dbReference>